<dbReference type="RefSeq" id="WP_143588045.1">
    <property type="nucleotide sequence ID" value="NZ_MRDE01000017.1"/>
</dbReference>
<dbReference type="EMBL" id="MRDE01000017">
    <property type="protein sequence ID" value="OMH27073.1"/>
    <property type="molecule type" value="Genomic_DNA"/>
</dbReference>
<evidence type="ECO:0000256" key="1">
    <source>
        <dbReference type="SAM" id="MobiDB-lite"/>
    </source>
</evidence>
<reference evidence="2 3" key="1">
    <citation type="submission" date="2016-12" db="EMBL/GenBank/DDBJ databases">
        <title>Draft genome of Tersicoccus phoenicis 1P05MA.</title>
        <authorList>
            <person name="Nakajima Y."/>
            <person name="Yoshizawa S."/>
            <person name="Nakamura K."/>
            <person name="Ogura Y."/>
            <person name="Hayashi T."/>
            <person name="Kogure K."/>
        </authorList>
    </citation>
    <scope>NUCLEOTIDE SEQUENCE [LARGE SCALE GENOMIC DNA]</scope>
    <source>
        <strain evidence="2 3">1p05MA</strain>
    </source>
</reference>
<keyword evidence="3" id="KW-1185">Reference proteome</keyword>
<protein>
    <submittedName>
        <fullName evidence="2">Uncharacterized protein</fullName>
    </submittedName>
</protein>
<gene>
    <name evidence="2" type="ORF">BKD30_04085</name>
</gene>
<evidence type="ECO:0000313" key="3">
    <source>
        <dbReference type="Proteomes" id="UP000187085"/>
    </source>
</evidence>
<accession>A0A1R1LHR8</accession>
<comment type="caution">
    <text evidence="2">The sequence shown here is derived from an EMBL/GenBank/DDBJ whole genome shotgun (WGS) entry which is preliminary data.</text>
</comment>
<proteinExistence type="predicted"/>
<dbReference type="Proteomes" id="UP000187085">
    <property type="component" value="Unassembled WGS sequence"/>
</dbReference>
<evidence type="ECO:0000313" key="2">
    <source>
        <dbReference type="EMBL" id="OMH27073.1"/>
    </source>
</evidence>
<sequence length="98" mass="11052">MEEHQQWICQRVESQVHDVFPGALVELVSDEGEFGGWSKHRFRVHVTSAGKNYSASQDHTPAQIDQPSNEHEASNLDHVARQLVESLTAQMKDDAREG</sequence>
<name>A0A1R1LHR8_9MICC</name>
<organism evidence="2 3">
    <name type="scientific">Tersicoccus phoenicis</name>
    <dbReference type="NCBI Taxonomy" id="554083"/>
    <lineage>
        <taxon>Bacteria</taxon>
        <taxon>Bacillati</taxon>
        <taxon>Actinomycetota</taxon>
        <taxon>Actinomycetes</taxon>
        <taxon>Micrococcales</taxon>
        <taxon>Micrococcaceae</taxon>
        <taxon>Tersicoccus</taxon>
    </lineage>
</organism>
<feature type="compositionally biased region" description="Polar residues" evidence="1">
    <location>
        <begin position="52"/>
        <end position="67"/>
    </location>
</feature>
<dbReference type="AlphaFoldDB" id="A0A1R1LHR8"/>
<feature type="region of interest" description="Disordered" evidence="1">
    <location>
        <begin position="52"/>
        <end position="73"/>
    </location>
</feature>